<dbReference type="RefSeq" id="WP_065256048.1">
    <property type="nucleotide sequence ID" value="NZ_JARDJM010000037.1"/>
</dbReference>
<gene>
    <name evidence="1" type="ORF">A9309_05515</name>
</gene>
<reference evidence="1 2" key="1">
    <citation type="submission" date="2016-06" db="EMBL/GenBank/DDBJ databases">
        <title>Draft genome of Moraxella lacunata CCUG 57757A.</title>
        <authorList>
            <person name="Salva-Serra F."/>
            <person name="Engstrom-Jakobsson H."/>
            <person name="Thorell K."/>
            <person name="Gonzales-Siles L."/>
            <person name="Karlsson R."/>
            <person name="Boulund F."/>
            <person name="Engstrand L."/>
            <person name="Kristiansson E."/>
            <person name="Moore E."/>
        </authorList>
    </citation>
    <scope>NUCLEOTIDE SEQUENCE [LARGE SCALE GENOMIC DNA]</scope>
    <source>
        <strain evidence="1 2">CCUG 57757A</strain>
    </source>
</reference>
<evidence type="ECO:0000313" key="2">
    <source>
        <dbReference type="Proteomes" id="UP000092607"/>
    </source>
</evidence>
<dbReference type="AlphaFoldDB" id="A0A1B8Q3X6"/>
<evidence type="ECO:0000313" key="1">
    <source>
        <dbReference type="EMBL" id="OBX63989.1"/>
    </source>
</evidence>
<dbReference type="OrthoDB" id="6649155at2"/>
<dbReference type="Proteomes" id="UP000092607">
    <property type="component" value="Unassembled WGS sequence"/>
</dbReference>
<protein>
    <submittedName>
        <fullName evidence="1">Uncharacterized protein</fullName>
    </submittedName>
</protein>
<comment type="caution">
    <text evidence="1">The sequence shown here is derived from an EMBL/GenBank/DDBJ whole genome shotgun (WGS) entry which is preliminary data.</text>
</comment>
<proteinExistence type="predicted"/>
<accession>A0A1B8Q3X6</accession>
<name>A0A1B8Q3X6_MORLA</name>
<dbReference type="EMBL" id="LZMS01000047">
    <property type="protein sequence ID" value="OBX63989.1"/>
    <property type="molecule type" value="Genomic_DNA"/>
</dbReference>
<organism evidence="1 2">
    <name type="scientific">Moraxella lacunata</name>
    <dbReference type="NCBI Taxonomy" id="477"/>
    <lineage>
        <taxon>Bacteria</taxon>
        <taxon>Pseudomonadati</taxon>
        <taxon>Pseudomonadota</taxon>
        <taxon>Gammaproteobacteria</taxon>
        <taxon>Moraxellales</taxon>
        <taxon>Moraxellaceae</taxon>
        <taxon>Moraxella</taxon>
    </lineage>
</organism>
<sequence length="78" mass="8755">MITLDLPPQVETQLVQIAKQQNMSASDYLVSIAEKLVAGQQGKDLDEMYEFLGLSPFTTGTHTITDEYINELREEHGI</sequence>